<evidence type="ECO:0000313" key="11">
    <source>
        <dbReference type="Proteomes" id="UP000079169"/>
    </source>
</evidence>
<keyword evidence="11" id="KW-1185">Reference proteome</keyword>
<sequence length="60" mass="6696">MRFVFDRTTGTRKKLNSFIQFPETLDLAGYLGSTSTPQTNYKLSAVLMHCGSSAYSGHYV</sequence>
<gene>
    <name evidence="12" type="primary">LOC103520345</name>
</gene>
<dbReference type="KEGG" id="dci:103520345"/>
<evidence type="ECO:0000256" key="6">
    <source>
        <dbReference type="ARBA" id="ARBA00022786"/>
    </source>
</evidence>
<dbReference type="InterPro" id="IPR028889">
    <property type="entry name" value="USP"/>
</dbReference>
<dbReference type="PANTHER" id="PTHR24006">
    <property type="entry name" value="UBIQUITIN CARBOXYL-TERMINAL HYDROLASE"/>
    <property type="match status" value="1"/>
</dbReference>
<dbReference type="RefSeq" id="XP_026687303.1">
    <property type="nucleotide sequence ID" value="XM_026831502.1"/>
</dbReference>
<evidence type="ECO:0000256" key="3">
    <source>
        <dbReference type="ARBA" id="ARBA00009085"/>
    </source>
</evidence>
<accession>A0A3Q0JJI6</accession>
<feature type="domain" description="USP" evidence="10">
    <location>
        <begin position="1"/>
        <end position="60"/>
    </location>
</feature>
<dbReference type="Gene3D" id="3.90.70.10">
    <property type="entry name" value="Cysteine proteinases"/>
    <property type="match status" value="1"/>
</dbReference>
<dbReference type="GO" id="GO:0005634">
    <property type="term" value="C:nucleus"/>
    <property type="evidence" value="ECO:0007669"/>
    <property type="project" value="UniProtKB-SubCell"/>
</dbReference>
<dbReference type="SUPFAM" id="SSF54001">
    <property type="entry name" value="Cysteine proteinases"/>
    <property type="match status" value="1"/>
</dbReference>
<dbReference type="InterPro" id="IPR018200">
    <property type="entry name" value="USP_CS"/>
</dbReference>
<keyword evidence="7" id="KW-0378">Hydrolase</keyword>
<evidence type="ECO:0000256" key="7">
    <source>
        <dbReference type="ARBA" id="ARBA00022801"/>
    </source>
</evidence>
<dbReference type="AlphaFoldDB" id="A0A3Q0JJI6"/>
<dbReference type="InterPro" id="IPR001394">
    <property type="entry name" value="Peptidase_C19_UCH"/>
</dbReference>
<dbReference type="GO" id="GO:0006508">
    <property type="term" value="P:proteolysis"/>
    <property type="evidence" value="ECO:0007669"/>
    <property type="project" value="UniProtKB-KW"/>
</dbReference>
<dbReference type="PROSITE" id="PS00973">
    <property type="entry name" value="USP_2"/>
    <property type="match status" value="1"/>
</dbReference>
<reference evidence="12" key="1">
    <citation type="submission" date="2025-08" db="UniProtKB">
        <authorList>
            <consortium name="RefSeq"/>
        </authorList>
    </citation>
    <scope>IDENTIFICATION</scope>
</reference>
<dbReference type="GO" id="GO:0004843">
    <property type="term" value="F:cysteine-type deubiquitinase activity"/>
    <property type="evidence" value="ECO:0007669"/>
    <property type="project" value="UniProtKB-EC"/>
</dbReference>
<dbReference type="Proteomes" id="UP000079169">
    <property type="component" value="Unplaced"/>
</dbReference>
<proteinExistence type="inferred from homology"/>
<dbReference type="EC" id="3.4.19.12" evidence="4"/>
<evidence type="ECO:0000313" key="12">
    <source>
        <dbReference type="RefSeq" id="XP_026687303.1"/>
    </source>
</evidence>
<evidence type="ECO:0000256" key="1">
    <source>
        <dbReference type="ARBA" id="ARBA00000707"/>
    </source>
</evidence>
<dbReference type="PaxDb" id="121845-A0A3Q0JJI6"/>
<dbReference type="InterPro" id="IPR050164">
    <property type="entry name" value="Peptidase_C19"/>
</dbReference>
<evidence type="ECO:0000256" key="4">
    <source>
        <dbReference type="ARBA" id="ARBA00012759"/>
    </source>
</evidence>
<dbReference type="Pfam" id="PF00443">
    <property type="entry name" value="UCH"/>
    <property type="match status" value="1"/>
</dbReference>
<feature type="non-terminal residue" evidence="12">
    <location>
        <position position="60"/>
    </location>
</feature>
<evidence type="ECO:0000256" key="2">
    <source>
        <dbReference type="ARBA" id="ARBA00004123"/>
    </source>
</evidence>
<dbReference type="PANTHER" id="PTHR24006:SF722">
    <property type="entry name" value="UBIQUITIN CARBOXYL-TERMINAL HYDROLASE 48"/>
    <property type="match status" value="1"/>
</dbReference>
<comment type="similarity">
    <text evidence="3">Belongs to the peptidase C19 family.</text>
</comment>
<dbReference type="STRING" id="121845.A0A3Q0JJI6"/>
<protein>
    <recommendedName>
        <fullName evidence="4">ubiquitinyl hydrolase 1</fullName>
        <ecNumber evidence="4">3.4.19.12</ecNumber>
    </recommendedName>
</protein>
<evidence type="ECO:0000256" key="8">
    <source>
        <dbReference type="ARBA" id="ARBA00022807"/>
    </source>
</evidence>
<evidence type="ECO:0000259" key="10">
    <source>
        <dbReference type="PROSITE" id="PS50235"/>
    </source>
</evidence>
<dbReference type="InterPro" id="IPR038765">
    <property type="entry name" value="Papain-like_cys_pep_sf"/>
</dbReference>
<comment type="subcellular location">
    <subcellularLocation>
        <location evidence="2">Nucleus</location>
    </subcellularLocation>
</comment>
<keyword evidence="9" id="KW-0539">Nucleus</keyword>
<name>A0A3Q0JJI6_DIACI</name>
<comment type="catalytic activity">
    <reaction evidence="1">
        <text>Thiol-dependent hydrolysis of ester, thioester, amide, peptide and isopeptide bonds formed by the C-terminal Gly of ubiquitin (a 76-residue protein attached to proteins as an intracellular targeting signal).</text>
        <dbReference type="EC" id="3.4.19.12"/>
    </reaction>
</comment>
<keyword evidence="8" id="KW-0788">Thiol protease</keyword>
<dbReference type="GO" id="GO:0005829">
    <property type="term" value="C:cytosol"/>
    <property type="evidence" value="ECO:0007669"/>
    <property type="project" value="TreeGrafter"/>
</dbReference>
<dbReference type="GO" id="GO:0016579">
    <property type="term" value="P:protein deubiquitination"/>
    <property type="evidence" value="ECO:0007669"/>
    <property type="project" value="InterPro"/>
</dbReference>
<organism evidence="11 12">
    <name type="scientific">Diaphorina citri</name>
    <name type="common">Asian citrus psyllid</name>
    <dbReference type="NCBI Taxonomy" id="121845"/>
    <lineage>
        <taxon>Eukaryota</taxon>
        <taxon>Metazoa</taxon>
        <taxon>Ecdysozoa</taxon>
        <taxon>Arthropoda</taxon>
        <taxon>Hexapoda</taxon>
        <taxon>Insecta</taxon>
        <taxon>Pterygota</taxon>
        <taxon>Neoptera</taxon>
        <taxon>Paraneoptera</taxon>
        <taxon>Hemiptera</taxon>
        <taxon>Sternorrhyncha</taxon>
        <taxon>Psylloidea</taxon>
        <taxon>Psyllidae</taxon>
        <taxon>Diaphorininae</taxon>
        <taxon>Diaphorina</taxon>
    </lineage>
</organism>
<keyword evidence="6" id="KW-0833">Ubl conjugation pathway</keyword>
<keyword evidence="5" id="KW-0645">Protease</keyword>
<evidence type="ECO:0000256" key="5">
    <source>
        <dbReference type="ARBA" id="ARBA00022670"/>
    </source>
</evidence>
<dbReference type="PROSITE" id="PS50235">
    <property type="entry name" value="USP_3"/>
    <property type="match status" value="1"/>
</dbReference>
<evidence type="ECO:0000256" key="9">
    <source>
        <dbReference type="ARBA" id="ARBA00023242"/>
    </source>
</evidence>
<dbReference type="GeneID" id="103520345"/>